<feature type="domain" description="RRM" evidence="5">
    <location>
        <begin position="281"/>
        <end position="375"/>
    </location>
</feature>
<comment type="caution">
    <text evidence="6">The sequence shown here is derived from an EMBL/GenBank/DDBJ whole genome shotgun (WGS) entry which is preliminary data.</text>
</comment>
<feature type="region of interest" description="Disordered" evidence="4">
    <location>
        <begin position="51"/>
        <end position="90"/>
    </location>
</feature>
<proteinExistence type="predicted"/>
<dbReference type="InterPro" id="IPR012677">
    <property type="entry name" value="Nucleotide-bd_a/b_plait_sf"/>
</dbReference>
<dbReference type="InterPro" id="IPR050825">
    <property type="entry name" value="RBM42_RBP45_47-like"/>
</dbReference>
<dbReference type="SUPFAM" id="SSF54928">
    <property type="entry name" value="RNA-binding domain, RBD"/>
    <property type="match status" value="2"/>
</dbReference>
<keyword evidence="7" id="KW-1185">Reference proteome</keyword>
<sequence>MSDYAYAFQNQTPYSAFPPQNQHQHLPNTPNHATAWDAPHVAYFQPVHQSRHISNPSTSSVVSVTSPPPMTAQLRPTSHASSQPSAQSQPSSTLLWTDLEIWMDAEYVRQVCTLLRWDVAVRVPLAGSNELALAGIRLNINPPPTDVPPLNAGFCVLTFSSPGAAAAALTQVKTPSHSAPTITHSNASGDQVMTMPNSSRPFVLNWAPTGIAAAISAPPLGSSAANINGSMVSTTPATSHSSAAPVSGFTYNGPSSPVVEAAAPGVSPNQQQPPPQYPREYSIFVGDLAPETSNSDLVAVFRNPVLGLRNDRAPKFIRPFVSCKSAKIMLDPVTGVSRGYGFVRFTDESDQQRALIEMHGLYCLSRPMRISPATAKFKPPPGPTPDFATIQPSPSTTSNTTSSSSMTSFPSVSSIPTSVSASSDGNLLSPQSHTPGVSTPGYYQPPLSSLDSYGGGPSNGHSEEWKHHAQARAILGHMIGPNGEQLTSTDPYNTTVFVGGLSPLIQEDTLKSFFMPFGEIHYVKVPVGKHCGFVQFVRKADAERAIEKMQGYHIGGSRIRLSWGRSQYKAAQAAAQAAQSAALQASSTPTQVPNLQPISTPQPPAPSVTASLASNSNVNVSNGPNGMTPAMLNGLTHEQAILLLQKLGIQGLPSNGQSGNGGDVYQNANQQQPAYTEDSLKMRRDDGSLAFGYPPRSSYEITSANGGGTFSPFSPDPNRAQQQGTTLAADLLGKRRDSYAGSTGYSGMGGLSSQSFGGPPFFQPPHGNGRASGSPTGAYGGGGFAGSPPAYNRYSGQQQPISRPTSGPPARERSEDFDAMHDLNGTLASLNLDRERELDVPDRSWSLKSPLMENASTSGDSASSGGSVQFRLTMGRTPSP</sequence>
<feature type="compositionally biased region" description="Low complexity" evidence="4">
    <location>
        <begin position="855"/>
        <end position="867"/>
    </location>
</feature>
<feature type="compositionally biased region" description="Basic and acidic residues" evidence="4">
    <location>
        <begin position="810"/>
        <end position="821"/>
    </location>
</feature>
<feature type="compositionally biased region" description="Low complexity" evidence="4">
    <location>
        <begin position="607"/>
        <end position="616"/>
    </location>
</feature>
<feature type="region of interest" description="Disordered" evidence="4">
    <location>
        <begin position="582"/>
        <end position="616"/>
    </location>
</feature>
<feature type="compositionally biased region" description="Polar residues" evidence="4">
    <location>
        <begin position="794"/>
        <end position="805"/>
    </location>
</feature>
<feature type="domain" description="RRM" evidence="5">
    <location>
        <begin position="494"/>
        <end position="566"/>
    </location>
</feature>
<feature type="compositionally biased region" description="Low complexity" evidence="4">
    <location>
        <begin position="392"/>
        <end position="423"/>
    </location>
</feature>
<feature type="region of interest" description="Disordered" evidence="4">
    <location>
        <begin position="13"/>
        <end position="32"/>
    </location>
</feature>
<feature type="region of interest" description="Disordered" evidence="4">
    <location>
        <begin position="703"/>
        <end position="723"/>
    </location>
</feature>
<dbReference type="SMART" id="SM00360">
    <property type="entry name" value="RRM"/>
    <property type="match status" value="2"/>
</dbReference>
<dbReference type="InterPro" id="IPR035979">
    <property type="entry name" value="RBD_domain_sf"/>
</dbReference>
<dbReference type="InterPro" id="IPR000504">
    <property type="entry name" value="RRM_dom"/>
</dbReference>
<feature type="region of interest" description="Disordered" evidence="4">
    <location>
        <begin position="834"/>
        <end position="880"/>
    </location>
</feature>
<dbReference type="PROSITE" id="PS50102">
    <property type="entry name" value="RRM"/>
    <property type="match status" value="2"/>
</dbReference>
<dbReference type="GO" id="GO:0005829">
    <property type="term" value="C:cytosol"/>
    <property type="evidence" value="ECO:0007669"/>
    <property type="project" value="TreeGrafter"/>
</dbReference>
<dbReference type="Gene3D" id="3.30.70.330">
    <property type="match status" value="2"/>
</dbReference>
<feature type="compositionally biased region" description="Low complexity" evidence="4">
    <location>
        <begin position="56"/>
        <end position="65"/>
    </location>
</feature>
<dbReference type="PANTHER" id="PTHR47640:SF10">
    <property type="entry name" value="TRNA SELENOCYSTEINE 1-ASSOCIATED PROTEIN 1-RELATED"/>
    <property type="match status" value="1"/>
</dbReference>
<feature type="region of interest" description="Disordered" evidence="4">
    <location>
        <begin position="373"/>
        <end position="465"/>
    </location>
</feature>
<dbReference type="Proteomes" id="UP001295794">
    <property type="component" value="Unassembled WGS sequence"/>
</dbReference>
<evidence type="ECO:0000313" key="6">
    <source>
        <dbReference type="EMBL" id="CAK5268340.1"/>
    </source>
</evidence>
<dbReference type="PANTHER" id="PTHR47640">
    <property type="entry name" value="TRNA SELENOCYSTEINE 1-ASSOCIATED PROTEIN 1-RELATED-RELATED"/>
    <property type="match status" value="1"/>
</dbReference>
<dbReference type="CDD" id="cd12346">
    <property type="entry name" value="RRM3_NGR1_NAM8_like"/>
    <property type="match status" value="1"/>
</dbReference>
<feature type="compositionally biased region" description="Low complexity" evidence="4">
    <location>
        <begin position="751"/>
        <end position="760"/>
    </location>
</feature>
<name>A0AAD2H596_9AGAR</name>
<evidence type="ECO:0000256" key="1">
    <source>
        <dbReference type="ARBA" id="ARBA00022737"/>
    </source>
</evidence>
<evidence type="ECO:0000256" key="4">
    <source>
        <dbReference type="SAM" id="MobiDB-lite"/>
    </source>
</evidence>
<keyword evidence="1" id="KW-0677">Repeat</keyword>
<dbReference type="GO" id="GO:0003729">
    <property type="term" value="F:mRNA binding"/>
    <property type="evidence" value="ECO:0007669"/>
    <property type="project" value="InterPro"/>
</dbReference>
<protein>
    <recommendedName>
        <fullName evidence="5">RRM domain-containing protein</fullName>
    </recommendedName>
</protein>
<keyword evidence="2 3" id="KW-0694">RNA-binding</keyword>
<reference evidence="6" key="1">
    <citation type="submission" date="2023-11" db="EMBL/GenBank/DDBJ databases">
        <authorList>
            <person name="De Vega J J."/>
            <person name="De Vega J J."/>
        </authorList>
    </citation>
    <scope>NUCLEOTIDE SEQUENCE</scope>
</reference>
<evidence type="ECO:0000313" key="7">
    <source>
        <dbReference type="Proteomes" id="UP001295794"/>
    </source>
</evidence>
<evidence type="ECO:0000259" key="5">
    <source>
        <dbReference type="PROSITE" id="PS50102"/>
    </source>
</evidence>
<feature type="compositionally biased region" description="Polar residues" evidence="4">
    <location>
        <begin position="424"/>
        <end position="437"/>
    </location>
</feature>
<dbReference type="EMBL" id="CAVNYO010000138">
    <property type="protein sequence ID" value="CAK5268340.1"/>
    <property type="molecule type" value="Genomic_DNA"/>
</dbReference>
<feature type="compositionally biased region" description="Polar residues" evidence="4">
    <location>
        <begin position="588"/>
        <end position="599"/>
    </location>
</feature>
<evidence type="ECO:0000256" key="2">
    <source>
        <dbReference type="ARBA" id="ARBA00022884"/>
    </source>
</evidence>
<accession>A0AAD2H596</accession>
<evidence type="ECO:0000256" key="3">
    <source>
        <dbReference type="PROSITE-ProRule" id="PRU00176"/>
    </source>
</evidence>
<feature type="compositionally biased region" description="Low complexity" evidence="4">
    <location>
        <begin position="76"/>
        <end position="90"/>
    </location>
</feature>
<dbReference type="AlphaFoldDB" id="A0AAD2H596"/>
<dbReference type="Pfam" id="PF00076">
    <property type="entry name" value="RRM_1"/>
    <property type="match status" value="2"/>
</dbReference>
<feature type="region of interest" description="Disordered" evidence="4">
    <location>
        <begin position="743"/>
        <end position="822"/>
    </location>
</feature>
<organism evidence="6 7">
    <name type="scientific">Mycena citricolor</name>
    <dbReference type="NCBI Taxonomy" id="2018698"/>
    <lineage>
        <taxon>Eukaryota</taxon>
        <taxon>Fungi</taxon>
        <taxon>Dikarya</taxon>
        <taxon>Basidiomycota</taxon>
        <taxon>Agaricomycotina</taxon>
        <taxon>Agaricomycetes</taxon>
        <taxon>Agaricomycetidae</taxon>
        <taxon>Agaricales</taxon>
        <taxon>Marasmiineae</taxon>
        <taxon>Mycenaceae</taxon>
        <taxon>Mycena</taxon>
    </lineage>
</organism>
<gene>
    <name evidence="6" type="ORF">MYCIT1_LOCUS11504</name>
</gene>